<dbReference type="GeneID" id="37642116"/>
<dbReference type="KEGG" id="nag:AArcMg_1633"/>
<dbReference type="EMBL" id="CP027033">
    <property type="protein sequence ID" value="AXR81645.1"/>
    <property type="molecule type" value="Genomic_DNA"/>
</dbReference>
<evidence type="ECO:0000256" key="1">
    <source>
        <dbReference type="SAM" id="MobiDB-lite"/>
    </source>
</evidence>
<name>A0A346PFM9_9EURY</name>
<accession>A0A346PQ50</accession>
<reference evidence="3" key="3">
    <citation type="journal article" date="2019" name="Int. J. Syst. Evol. Microbiol.">
        <title>Natronolimnobius sulfurireducens sp. nov. and Halalkaliarchaeum desulfuricum gen. nov., sp. nov., the first sulfur-respiring alkaliphilic haloarchaea from hypersaline alkaline lakes.</title>
        <authorList>
            <person name="Sorokin D.Y."/>
            <person name="Yakimov M."/>
            <person name="Messina E."/>
            <person name="Merkel A.Y."/>
            <person name="Bale N.J."/>
            <person name="Sinninghe Damste J.S."/>
        </authorList>
    </citation>
    <scope>NUCLEOTIDE SEQUENCE</scope>
    <source>
        <strain evidence="4">AArc-Mg</strain>
        <strain evidence="3">AArc1</strain>
    </source>
</reference>
<gene>
    <name evidence="3" type="ORF">AArc1_2006</name>
    <name evidence="4" type="ORF">AArcMg_1633</name>
</gene>
<proteinExistence type="predicted"/>
<feature type="domain" description="DUF7310" evidence="2">
    <location>
        <begin position="7"/>
        <end position="89"/>
    </location>
</feature>
<dbReference type="Proteomes" id="UP000258707">
    <property type="component" value="Chromosome"/>
</dbReference>
<evidence type="ECO:0000259" key="2">
    <source>
        <dbReference type="Pfam" id="PF23991"/>
    </source>
</evidence>
<reference evidence="5" key="2">
    <citation type="submission" date="2018-02" db="EMBL/GenBank/DDBJ databases">
        <title>Phenotypic and genomic properties of facultatively anaerobic sulfur-reducing natronoarchaea from hypersaline soda lakes.</title>
        <authorList>
            <person name="Sorokin D.Y."/>
            <person name="Kublanov I.V."/>
            <person name="Roman P."/>
            <person name="Sinninghe Damste J.S."/>
            <person name="Golyshin P.N."/>
            <person name="Rojo D."/>
            <person name="Ciordia S."/>
            <person name="Mena M.D.C."/>
            <person name="Ferrer M."/>
            <person name="Messina E."/>
            <person name="Smedile F."/>
            <person name="La Spada G."/>
            <person name="La Cono V."/>
            <person name="Yakimov M.M."/>
        </authorList>
    </citation>
    <scope>NUCLEOTIDE SEQUENCE [LARGE SCALE GENOMIC DNA]</scope>
    <source>
        <strain evidence="5">AArc-Mg</strain>
    </source>
</reference>
<dbReference type="AlphaFoldDB" id="A0A346PFM9"/>
<dbReference type="Proteomes" id="UP000258613">
    <property type="component" value="Chromosome"/>
</dbReference>
<feature type="compositionally biased region" description="Basic and acidic residues" evidence="1">
    <location>
        <begin position="120"/>
        <end position="130"/>
    </location>
</feature>
<keyword evidence="3" id="KW-0969">Cilium</keyword>
<evidence type="ECO:0000313" key="4">
    <source>
        <dbReference type="EMBL" id="AXR81645.1"/>
    </source>
</evidence>
<keyword evidence="5" id="KW-1185">Reference proteome</keyword>
<evidence type="ECO:0000313" key="6">
    <source>
        <dbReference type="Proteomes" id="UP000258707"/>
    </source>
</evidence>
<feature type="compositionally biased region" description="Low complexity" evidence="1">
    <location>
        <begin position="223"/>
        <end position="234"/>
    </location>
</feature>
<dbReference type="Pfam" id="PF23991">
    <property type="entry name" value="DUF7310"/>
    <property type="match status" value="1"/>
</dbReference>
<keyword evidence="3" id="KW-0966">Cell projection</keyword>
<dbReference type="InterPro" id="IPR055734">
    <property type="entry name" value="DUF7310"/>
</dbReference>
<feature type="region of interest" description="Disordered" evidence="1">
    <location>
        <begin position="104"/>
        <end position="234"/>
    </location>
</feature>
<reference evidence="6" key="1">
    <citation type="submission" date="2017-10" db="EMBL/GenBank/DDBJ databases">
        <title>Phenotypic and genomic properties of facultatively anaerobic sulfur-reducing natronoarchaea from hypersaline soda lakes.</title>
        <authorList>
            <person name="Sorokin D.Y."/>
            <person name="Kublanov I.V."/>
            <person name="Roman P."/>
            <person name="Sinninghe Damste J.S."/>
            <person name="Golyshin P.N."/>
            <person name="Rojo D."/>
            <person name="Ciordia S."/>
            <person name="Mena Md.C."/>
            <person name="Ferrer M."/>
            <person name="Messina E."/>
            <person name="Smedile F."/>
            <person name="La Spada G."/>
            <person name="La Cono V."/>
            <person name="Yakimov M.M."/>
        </authorList>
    </citation>
    <scope>NUCLEOTIDE SEQUENCE [LARGE SCALE GENOMIC DNA]</scope>
    <source>
        <strain evidence="6">AArc1</strain>
    </source>
</reference>
<dbReference type="Gene3D" id="1.20.5.340">
    <property type="match status" value="1"/>
</dbReference>
<sequence>MTDIDRLDQRLAAVERVVVDGDVTLEGLSELTSVVEAVAELESRLEEQEGRLADLEASVQSVEGYVGTIESVNDDVERHAASAIATVDRLERRIDTLEVELDDLQDGLLEDEPTAQSGGDRGEDGGREETGSDDSDGDGDGDGDSRNQTAGDGSTVFEFRSSDENPSPERLVGEIVGSEPRSFVDDGVERPVSSANQMAVDSAINEGEPSTTDADGDTDADDGSLLGSLRSRLS</sequence>
<feature type="compositionally biased region" description="Acidic residues" evidence="1">
    <location>
        <begin position="104"/>
        <end position="113"/>
    </location>
</feature>
<evidence type="ECO:0000313" key="5">
    <source>
        <dbReference type="Proteomes" id="UP000258613"/>
    </source>
</evidence>
<feature type="compositionally biased region" description="Acidic residues" evidence="1">
    <location>
        <begin position="131"/>
        <end position="142"/>
    </location>
</feature>
<dbReference type="OrthoDB" id="206571at2157"/>
<keyword evidence="3" id="KW-0282">Flagellum</keyword>
<dbReference type="EMBL" id="CP024047">
    <property type="protein sequence ID" value="AXR78324.1"/>
    <property type="molecule type" value="Genomic_DNA"/>
</dbReference>
<evidence type="ECO:0000313" key="3">
    <source>
        <dbReference type="EMBL" id="AXR78324.1"/>
    </source>
</evidence>
<dbReference type="KEGG" id="nan:AArc1_2006"/>
<protein>
    <submittedName>
        <fullName evidence="3">Pilin/flagellin, contains class III signal peptide</fullName>
    </submittedName>
</protein>
<dbReference type="SUPFAM" id="SSF57997">
    <property type="entry name" value="Tropomyosin"/>
    <property type="match status" value="1"/>
</dbReference>
<dbReference type="RefSeq" id="WP_117364410.1">
    <property type="nucleotide sequence ID" value="NZ_CP024047.1"/>
</dbReference>
<accession>A0A346PFM9</accession>
<organism evidence="3 6">
    <name type="scientific">Natrarchaeobaculum sulfurireducens</name>
    <dbReference type="NCBI Taxonomy" id="2044521"/>
    <lineage>
        <taxon>Archaea</taxon>
        <taxon>Methanobacteriati</taxon>
        <taxon>Methanobacteriota</taxon>
        <taxon>Stenosarchaea group</taxon>
        <taxon>Halobacteria</taxon>
        <taxon>Halobacteriales</taxon>
        <taxon>Natrialbaceae</taxon>
        <taxon>Natrarchaeobaculum</taxon>
    </lineage>
</organism>